<dbReference type="EMBL" id="OIVN01000585">
    <property type="protein sequence ID" value="SPC82526.1"/>
    <property type="molecule type" value="Genomic_DNA"/>
</dbReference>
<evidence type="ECO:0000313" key="4">
    <source>
        <dbReference type="EMBL" id="SPC82526.1"/>
    </source>
</evidence>
<name>A0A2N9EUQ6_FAGSY</name>
<evidence type="ECO:0000256" key="2">
    <source>
        <dbReference type="ARBA" id="ARBA00023163"/>
    </source>
</evidence>
<dbReference type="PANTHER" id="PTHR22597">
    <property type="entry name" value="POLYCOMB GROUP PROTEIN"/>
    <property type="match status" value="1"/>
</dbReference>
<accession>A0A2N9EUQ6</accession>
<protein>
    <recommendedName>
        <fullName evidence="3">DUF7651 domain-containing protein</fullName>
    </recommendedName>
</protein>
<keyword evidence="1" id="KW-0805">Transcription regulation</keyword>
<feature type="domain" description="DUF7651" evidence="3">
    <location>
        <begin position="55"/>
        <end position="138"/>
    </location>
</feature>
<evidence type="ECO:0000256" key="1">
    <source>
        <dbReference type="ARBA" id="ARBA00023015"/>
    </source>
</evidence>
<dbReference type="Pfam" id="PF24663">
    <property type="entry name" value="DUF7651"/>
    <property type="match status" value="1"/>
</dbReference>
<proteinExistence type="predicted"/>
<dbReference type="PANTHER" id="PTHR22597:SF0">
    <property type="entry name" value="POLYCOMB PROTEIN SUZ12"/>
    <property type="match status" value="1"/>
</dbReference>
<organism evidence="4">
    <name type="scientific">Fagus sylvatica</name>
    <name type="common">Beechnut</name>
    <dbReference type="NCBI Taxonomy" id="28930"/>
    <lineage>
        <taxon>Eukaryota</taxon>
        <taxon>Viridiplantae</taxon>
        <taxon>Streptophyta</taxon>
        <taxon>Embryophyta</taxon>
        <taxon>Tracheophyta</taxon>
        <taxon>Spermatophyta</taxon>
        <taxon>Magnoliopsida</taxon>
        <taxon>eudicotyledons</taxon>
        <taxon>Gunneridae</taxon>
        <taxon>Pentapetalae</taxon>
        <taxon>rosids</taxon>
        <taxon>fabids</taxon>
        <taxon>Fagales</taxon>
        <taxon>Fagaceae</taxon>
        <taxon>Fagus</taxon>
    </lineage>
</organism>
<evidence type="ECO:0000259" key="3">
    <source>
        <dbReference type="Pfam" id="PF24663"/>
    </source>
</evidence>
<gene>
    <name evidence="4" type="ORF">FSB_LOCUS10408</name>
</gene>
<sequence>MCRQDSRVRLTAEEEIAAEESLSIYCKPVELYNILQRRALRNPSFLQRVGTDPLLGTNLSKSPLDTALLPSTVEGYCYMGKIPLESLYMSWENSPNFSLGQRAEIMTTVNMDSCLLKLSCSNEDKCISVQPPYNSETVYIAAGPSNHFCRRDRGQGEISL</sequence>
<dbReference type="GO" id="GO:0031490">
    <property type="term" value="F:chromatin DNA binding"/>
    <property type="evidence" value="ECO:0007669"/>
    <property type="project" value="TreeGrafter"/>
</dbReference>
<dbReference type="GO" id="GO:0005634">
    <property type="term" value="C:nucleus"/>
    <property type="evidence" value="ECO:0007669"/>
    <property type="project" value="TreeGrafter"/>
</dbReference>
<dbReference type="AlphaFoldDB" id="A0A2N9EUQ6"/>
<keyword evidence="2" id="KW-0804">Transcription</keyword>
<reference evidence="4" key="1">
    <citation type="submission" date="2018-02" db="EMBL/GenBank/DDBJ databases">
        <authorList>
            <person name="Cohen D.B."/>
            <person name="Kent A.D."/>
        </authorList>
    </citation>
    <scope>NUCLEOTIDE SEQUENCE</scope>
</reference>
<dbReference type="InterPro" id="IPR056068">
    <property type="entry name" value="EMF2-like_DUF7651"/>
</dbReference>